<comment type="caution">
    <text evidence="2">The sequence shown here is derived from an EMBL/GenBank/DDBJ whole genome shotgun (WGS) entry which is preliminary data.</text>
</comment>
<dbReference type="AlphaFoldDB" id="A0A3R8MQ82"/>
<reference evidence="2 3" key="1">
    <citation type="submission" date="2018-11" db="EMBL/GenBank/DDBJ databases">
        <title>Genome sequencing of Lautropia sp. KCOM 2505 (= ChDC F240).</title>
        <authorList>
            <person name="Kook J.-K."/>
            <person name="Park S.-N."/>
            <person name="Lim Y.K."/>
        </authorList>
    </citation>
    <scope>NUCLEOTIDE SEQUENCE [LARGE SCALE GENOMIC DNA]</scope>
    <source>
        <strain evidence="2 3">KCOM 2505</strain>
    </source>
</reference>
<keyword evidence="3" id="KW-1185">Reference proteome</keyword>
<feature type="compositionally biased region" description="Polar residues" evidence="1">
    <location>
        <begin position="18"/>
        <end position="29"/>
    </location>
</feature>
<sequence length="660" mass="70285">MSLALAGCGAGDDPHALTPTQAQKQSSAQGEMLAQTEAQAPTEALARTSATLRAEEEARIAAASFEQMAGERPHIVTSVPNEENFDWNGIDAWMANTLSYTMTSGSSLLGDADHSVDVFVDEFGNVLRRTTGLLMADASAQTLNNPGATTTDAAATTSVTARHPRPRPYRPASDADLPSWARGSDYNVQPNDPGSKPAAGNSASNGSSTSNDGSASNGSAGSNTAAGNTSKPTTPTAAATGNGSQSAGTGNAGTGSSTAQPASRNRLVTATNLQLDSPEFNRLYGPGVFTQNALANTVIGSYRNRNTVVSNRFRATVNGQLNSVRLYWQSGLGYAGGTGGVIRLSLYPDDGSSAHLPNLKAAPLASGTFTPGLKPGDKPKSIFPEIRMDKKSGNMVAGRLYHLVMENIDPNAHENFISSNNSITPQKNGRPARWLNTIDWSTLMGYRPRGSTRDFSWTNLTEVGSSGNIFSPILQLSLTNGQSQGVSDMEGGTVDNKLIYTATAQKPIREHFTPRSDKRISGISFATAASVAGRLQWRILDGNTELASGYVNENRPNYNPIQSNPSYKVGNFKWYDITLPQDVVMKGGRAYELEFRPEGNSQWKFGDHRNGSSYGYTWPAAFTESQAQLMLGGRWIGSNHWNHAQNGSGANWPVVLHLAP</sequence>
<protein>
    <submittedName>
        <fullName evidence="2">Uncharacterized protein</fullName>
    </submittedName>
</protein>
<dbReference type="Proteomes" id="UP000270261">
    <property type="component" value="Unassembled WGS sequence"/>
</dbReference>
<name>A0A3R8MQ82_9BURK</name>
<proteinExistence type="predicted"/>
<evidence type="ECO:0000313" key="2">
    <source>
        <dbReference type="EMBL" id="RRN43988.1"/>
    </source>
</evidence>
<feature type="region of interest" description="Disordered" evidence="1">
    <location>
        <begin position="1"/>
        <end position="43"/>
    </location>
</feature>
<evidence type="ECO:0000313" key="3">
    <source>
        <dbReference type="Proteomes" id="UP000270261"/>
    </source>
</evidence>
<dbReference type="EMBL" id="RRUE01000002">
    <property type="protein sequence ID" value="RRN43988.1"/>
    <property type="molecule type" value="Genomic_DNA"/>
</dbReference>
<evidence type="ECO:0000256" key="1">
    <source>
        <dbReference type="SAM" id="MobiDB-lite"/>
    </source>
</evidence>
<dbReference type="OrthoDB" id="9763453at2"/>
<gene>
    <name evidence="2" type="ORF">EHV23_11420</name>
</gene>
<accession>A0A3R8MQ82</accession>
<organism evidence="2 3">
    <name type="scientific">Lautropia dentalis</name>
    <dbReference type="NCBI Taxonomy" id="2490857"/>
    <lineage>
        <taxon>Bacteria</taxon>
        <taxon>Pseudomonadati</taxon>
        <taxon>Pseudomonadota</taxon>
        <taxon>Betaproteobacteria</taxon>
        <taxon>Burkholderiales</taxon>
        <taxon>Burkholderiaceae</taxon>
        <taxon>Lautropia</taxon>
    </lineage>
</organism>
<feature type="compositionally biased region" description="Low complexity" evidence="1">
    <location>
        <begin position="198"/>
        <end position="260"/>
    </location>
</feature>
<feature type="region of interest" description="Disordered" evidence="1">
    <location>
        <begin position="142"/>
        <end position="265"/>
    </location>
</feature>
<dbReference type="RefSeq" id="WP_158615948.1">
    <property type="nucleotide sequence ID" value="NZ_RRUE01000002.1"/>
</dbReference>
<feature type="compositionally biased region" description="Low complexity" evidence="1">
    <location>
        <begin position="148"/>
        <end position="161"/>
    </location>
</feature>